<comment type="subcellular location">
    <subcellularLocation>
        <location evidence="1">Cytoplasm</location>
    </subcellularLocation>
</comment>
<dbReference type="EMBL" id="FNCK01000007">
    <property type="protein sequence ID" value="SDG38905.1"/>
    <property type="molecule type" value="Genomic_DNA"/>
</dbReference>
<dbReference type="Gene3D" id="6.10.250.660">
    <property type="match status" value="1"/>
</dbReference>
<sequence length="262" mass="30210">MTITPNDILEKEFNNKFRGYDPEQVNDFLDIVRVQLEKTLEENHNLSRDLTEANDKIAYFSQLQESLNSSIIIAQEAAERLKQNARKEAELILYEAESEASRVIDQANAQSNEIFEEAERLRTVTKEYRQELRNLIEGQLAIVNNTSFENLFDGTALTPAQTREQRPVMSNRLDHLVEQSEHEAEEDLSVTQVFDLNDLREISKAEVKEEEDFPSPSMPLSREELEAFEQNHSGNVESFDEIEADHTDLHGETIRIDLPTED</sequence>
<name>A0A1G7TUG5_9LACT</name>
<reference evidence="8 9" key="1">
    <citation type="submission" date="2016-10" db="EMBL/GenBank/DDBJ databases">
        <authorList>
            <person name="de Groot N.N."/>
        </authorList>
    </citation>
    <scope>NUCLEOTIDE SEQUENCE [LARGE SCALE GENOMIC DNA]</scope>
    <source>
        <strain evidence="8 9">ATCC BAA-466</strain>
    </source>
</reference>
<dbReference type="AlphaFoldDB" id="A0A1G7TUG5"/>
<accession>A0A1G7TUG5</accession>
<dbReference type="GO" id="GO:0005737">
    <property type="term" value="C:cytoplasm"/>
    <property type="evidence" value="ECO:0007669"/>
    <property type="project" value="UniProtKB-SubCell"/>
</dbReference>
<organism evidence="8 9">
    <name type="scientific">Facklamia miroungae</name>
    <dbReference type="NCBI Taxonomy" id="120956"/>
    <lineage>
        <taxon>Bacteria</taxon>
        <taxon>Bacillati</taxon>
        <taxon>Bacillota</taxon>
        <taxon>Bacilli</taxon>
        <taxon>Lactobacillales</taxon>
        <taxon>Aerococcaceae</taxon>
        <taxon>Facklamia</taxon>
    </lineage>
</organism>
<feature type="compositionally biased region" description="Basic and acidic residues" evidence="7">
    <location>
        <begin position="244"/>
        <end position="255"/>
    </location>
</feature>
<evidence type="ECO:0000256" key="3">
    <source>
        <dbReference type="ARBA" id="ARBA00022490"/>
    </source>
</evidence>
<evidence type="ECO:0000256" key="2">
    <source>
        <dbReference type="ARBA" id="ARBA00009008"/>
    </source>
</evidence>
<gene>
    <name evidence="8" type="ORF">SAMN05421791_10741</name>
</gene>
<keyword evidence="9" id="KW-1185">Reference proteome</keyword>
<dbReference type="Pfam" id="PF05103">
    <property type="entry name" value="DivIVA"/>
    <property type="match status" value="1"/>
</dbReference>
<keyword evidence="6" id="KW-0131">Cell cycle</keyword>
<evidence type="ECO:0000256" key="4">
    <source>
        <dbReference type="ARBA" id="ARBA00022618"/>
    </source>
</evidence>
<keyword evidence="3" id="KW-0963">Cytoplasm</keyword>
<keyword evidence="4" id="KW-0132">Cell division</keyword>
<keyword evidence="5" id="KW-0175">Coiled coil</keyword>
<evidence type="ECO:0000256" key="6">
    <source>
        <dbReference type="ARBA" id="ARBA00023306"/>
    </source>
</evidence>
<dbReference type="PANTHER" id="PTHR35794:SF2">
    <property type="entry name" value="CELL DIVISION PROTEIN DIVIVA"/>
    <property type="match status" value="1"/>
</dbReference>
<dbReference type="InterPro" id="IPR007793">
    <property type="entry name" value="DivIVA_fam"/>
</dbReference>
<dbReference type="STRING" id="120956.SAMN05421791_10741"/>
<dbReference type="InterPro" id="IPR019933">
    <property type="entry name" value="DivIVA_domain"/>
</dbReference>
<feature type="region of interest" description="Disordered" evidence="7">
    <location>
        <begin position="206"/>
        <end position="262"/>
    </location>
</feature>
<comment type="similarity">
    <text evidence="2">Belongs to the DivIVA family.</text>
</comment>
<evidence type="ECO:0000256" key="5">
    <source>
        <dbReference type="ARBA" id="ARBA00023054"/>
    </source>
</evidence>
<evidence type="ECO:0000313" key="9">
    <source>
        <dbReference type="Proteomes" id="UP000199708"/>
    </source>
</evidence>
<dbReference type="RefSeq" id="WP_090290128.1">
    <property type="nucleotide sequence ID" value="NZ_FNCK01000007.1"/>
</dbReference>
<dbReference type="Proteomes" id="UP000199708">
    <property type="component" value="Unassembled WGS sequence"/>
</dbReference>
<protein>
    <submittedName>
        <fullName evidence="8">DivIVA domain-containing protein</fullName>
    </submittedName>
</protein>
<dbReference type="OrthoDB" id="9815492at2"/>
<dbReference type="NCBIfam" id="TIGR03544">
    <property type="entry name" value="DivI1A_domain"/>
    <property type="match status" value="1"/>
</dbReference>
<dbReference type="PANTHER" id="PTHR35794">
    <property type="entry name" value="CELL DIVISION PROTEIN DIVIVA"/>
    <property type="match status" value="1"/>
</dbReference>
<evidence type="ECO:0000313" key="8">
    <source>
        <dbReference type="EMBL" id="SDG38905.1"/>
    </source>
</evidence>
<dbReference type="GO" id="GO:0051301">
    <property type="term" value="P:cell division"/>
    <property type="evidence" value="ECO:0007669"/>
    <property type="project" value="UniProtKB-KW"/>
</dbReference>
<proteinExistence type="inferred from homology"/>
<evidence type="ECO:0000256" key="1">
    <source>
        <dbReference type="ARBA" id="ARBA00004496"/>
    </source>
</evidence>
<evidence type="ECO:0000256" key="7">
    <source>
        <dbReference type="SAM" id="MobiDB-lite"/>
    </source>
</evidence>